<sequence length="179" mass="20639">MLTLTSALYAPSILERSTDQETEKDNKSRYSRTDVDLYKRCRLAANMPVKGKKTGRRRTRGRYFFKDSTEKSVSAATFATNFDGHRKTQTFISQYTIQIDQKHPDNQDEGVSSLSFSPILLVGDLKFLHPSPFQKHKPCKRNDLCWTQFMIWKNNKYRPNMIAFTTAVMTCYATNIAAC</sequence>
<evidence type="ECO:0000313" key="2">
    <source>
        <dbReference type="Proteomes" id="UP001458880"/>
    </source>
</evidence>
<dbReference type="EMBL" id="JASPKY010000001">
    <property type="protein sequence ID" value="KAK9759236.1"/>
    <property type="molecule type" value="Genomic_DNA"/>
</dbReference>
<dbReference type="Proteomes" id="UP001458880">
    <property type="component" value="Unassembled WGS sequence"/>
</dbReference>
<organism evidence="1 2">
    <name type="scientific">Popillia japonica</name>
    <name type="common">Japanese beetle</name>
    <dbReference type="NCBI Taxonomy" id="7064"/>
    <lineage>
        <taxon>Eukaryota</taxon>
        <taxon>Metazoa</taxon>
        <taxon>Ecdysozoa</taxon>
        <taxon>Arthropoda</taxon>
        <taxon>Hexapoda</taxon>
        <taxon>Insecta</taxon>
        <taxon>Pterygota</taxon>
        <taxon>Neoptera</taxon>
        <taxon>Endopterygota</taxon>
        <taxon>Coleoptera</taxon>
        <taxon>Polyphaga</taxon>
        <taxon>Scarabaeiformia</taxon>
        <taxon>Scarabaeidae</taxon>
        <taxon>Rutelinae</taxon>
        <taxon>Popillia</taxon>
    </lineage>
</organism>
<protein>
    <submittedName>
        <fullName evidence="1">Uncharacterized protein</fullName>
    </submittedName>
</protein>
<gene>
    <name evidence="1" type="ORF">QE152_g85</name>
</gene>
<evidence type="ECO:0000313" key="1">
    <source>
        <dbReference type="EMBL" id="KAK9759236.1"/>
    </source>
</evidence>
<dbReference type="AlphaFoldDB" id="A0AAW1NLP5"/>
<reference evidence="1 2" key="1">
    <citation type="journal article" date="2024" name="BMC Genomics">
        <title>De novo assembly and annotation of Popillia japonica's genome with initial clues to its potential as an invasive pest.</title>
        <authorList>
            <person name="Cucini C."/>
            <person name="Boschi S."/>
            <person name="Funari R."/>
            <person name="Cardaioli E."/>
            <person name="Iannotti N."/>
            <person name="Marturano G."/>
            <person name="Paoli F."/>
            <person name="Bruttini M."/>
            <person name="Carapelli A."/>
            <person name="Frati F."/>
            <person name="Nardi F."/>
        </authorList>
    </citation>
    <scope>NUCLEOTIDE SEQUENCE [LARGE SCALE GENOMIC DNA]</scope>
    <source>
        <strain evidence="1">DMR45628</strain>
    </source>
</reference>
<proteinExistence type="predicted"/>
<accession>A0AAW1NLP5</accession>
<keyword evidence="2" id="KW-1185">Reference proteome</keyword>
<comment type="caution">
    <text evidence="1">The sequence shown here is derived from an EMBL/GenBank/DDBJ whole genome shotgun (WGS) entry which is preliminary data.</text>
</comment>
<name>A0AAW1NLP5_POPJA</name>